<evidence type="ECO:0000313" key="8">
    <source>
        <dbReference type="EMBL" id="RDA31142.1"/>
    </source>
</evidence>
<protein>
    <submittedName>
        <fullName evidence="4">Colicin E1 family microcin immunity protein</fullName>
    </submittedName>
    <submittedName>
        <fullName evidence="8">Colicin transporter</fullName>
    </submittedName>
</protein>
<accession>A0A0X5DXG4</accession>
<evidence type="ECO:0000313" key="3">
    <source>
        <dbReference type="EMBL" id="HAI5335295.1"/>
    </source>
</evidence>
<feature type="transmembrane region" description="Helical" evidence="2">
    <location>
        <begin position="39"/>
        <end position="65"/>
    </location>
</feature>
<dbReference type="GO" id="GO:0030153">
    <property type="term" value="P:bacteriocin immunity"/>
    <property type="evidence" value="ECO:0007669"/>
    <property type="project" value="UniProtKB-KW"/>
</dbReference>
<dbReference type="Pfam" id="PF03526">
    <property type="entry name" value="Microcin"/>
    <property type="match status" value="1"/>
</dbReference>
<evidence type="ECO:0000313" key="11">
    <source>
        <dbReference type="Proteomes" id="UP000253687"/>
    </source>
</evidence>
<sequence length="113" mass="13349">MSLRYYIKNILFGLYCTLIYIYLITKNNEGYYFLASDKMLYAIVISTILCPYSKYAIEHIFFKFIKKDFFRKRKNLNNAPVAKLNLFMLYNLLCLVLAIPFGLLGLFISIKNN</sequence>
<gene>
    <name evidence="6" type="ORF">BMT91_24675</name>
    <name evidence="7" type="ORF">C2M16_27010</name>
    <name evidence="5" type="ORF">D9D43_26835</name>
    <name evidence="8" type="ORF">DTL43_26065</name>
    <name evidence="3" type="ORF">HJQ60_005433</name>
    <name evidence="4" type="ORF">QO046_29310</name>
</gene>
<evidence type="ECO:0000313" key="4">
    <source>
        <dbReference type="EMBL" id="MDK2698313.1"/>
    </source>
</evidence>
<dbReference type="AlphaFoldDB" id="A0A0X5DXG4"/>
<reference evidence="5 12" key="5">
    <citation type="submission" date="2018-10" db="EMBL/GenBank/DDBJ databases">
        <authorList>
            <consortium name="NARMS: The National Antimicrobial Resistance Monitoring System"/>
        </authorList>
    </citation>
    <scope>NUCLEOTIDE SEQUENCE [LARGE SCALE GENOMIC DNA]</scope>
    <source>
        <strain evidence="5 12">CVM N17EC0060</strain>
    </source>
</reference>
<dbReference type="Proteomes" id="UP000188855">
    <property type="component" value="Unassembled WGS sequence"/>
</dbReference>
<reference evidence="8 11" key="4">
    <citation type="submission" date="2018-07" db="EMBL/GenBank/DDBJ databases">
        <title>Whole Genome Sequence Analysis of Avian Pathogenic E. coli - An Australian Perspective.</title>
        <authorList>
            <person name="Cummins M.L."/>
            <person name="Reid C.J."/>
            <person name="Roy Chowdhury P."/>
            <person name="Bushell R."/>
            <person name="Esbert N."/>
            <person name="Tivendale K.A."/>
            <person name="Noormohammadi A.H."/>
            <person name="Islam S."/>
            <person name="Marenda M.S."/>
            <person name="Browning G.F."/>
            <person name="Markham P.F."/>
            <person name="Djordjevic S.P."/>
        </authorList>
    </citation>
    <scope>NUCLEOTIDE SEQUENCE [LARGE SCALE GENOMIC DNA]</scope>
    <source>
        <strain evidence="8 11">AVC211</strain>
    </source>
</reference>
<evidence type="ECO:0000313" key="5">
    <source>
        <dbReference type="EMBL" id="MGE17103.1"/>
    </source>
</evidence>
<name>A0A0X5DXG4_ECOLX</name>
<evidence type="ECO:0000313" key="10">
    <source>
        <dbReference type="Proteomes" id="UP000236598"/>
    </source>
</evidence>
<feature type="transmembrane region" description="Helical" evidence="2">
    <location>
        <begin position="5"/>
        <end position="24"/>
    </location>
</feature>
<evidence type="ECO:0000313" key="6">
    <source>
        <dbReference type="EMBL" id="OOK24096.1"/>
    </source>
</evidence>
<dbReference type="InterPro" id="IPR003061">
    <property type="entry name" value="Microcin"/>
</dbReference>
<dbReference type="Proteomes" id="UP000236598">
    <property type="component" value="Unassembled WGS sequence"/>
</dbReference>
<reference evidence="6 9" key="1">
    <citation type="submission" date="2016-10" db="EMBL/GenBank/DDBJ databases">
        <title>Whole genome sequences of antibiotic resistant commensal Escherichia coli from healthy Australian adults.</title>
        <authorList>
            <person name="Moran R.A."/>
            <person name="Anantham S."/>
            <person name="Nigro S.J."/>
            <person name="Holt K.E."/>
            <person name="Hall R.M."/>
        </authorList>
    </citation>
    <scope>NUCLEOTIDE SEQUENCE [LARGE SCALE GENOMIC DNA]</scope>
    <source>
        <strain evidence="6 9">2.3-R4</strain>
    </source>
</reference>
<feature type="transmembrane region" description="Helical" evidence="2">
    <location>
        <begin position="86"/>
        <end position="110"/>
    </location>
</feature>
<dbReference type="EMBL" id="DABERK010000067">
    <property type="protein sequence ID" value="HAI5335295.1"/>
    <property type="molecule type" value="Genomic_DNA"/>
</dbReference>
<evidence type="ECO:0000313" key="12">
    <source>
        <dbReference type="Proteomes" id="UP000272336"/>
    </source>
</evidence>
<dbReference type="EMBL" id="RNLZ01000109">
    <property type="protein sequence ID" value="MGE17103.1"/>
    <property type="molecule type" value="Genomic_DNA"/>
</dbReference>
<keyword evidence="2" id="KW-0472">Membrane</keyword>
<comment type="caution">
    <text evidence="8">The sequence shown here is derived from an EMBL/GenBank/DDBJ whole genome shotgun (WGS) entry which is preliminary data.</text>
</comment>
<reference evidence="4" key="7">
    <citation type="submission" date="2023-05" db="EMBL/GenBank/DDBJ databases">
        <title>Efficient inhibition of multidrug-resistant Escherichia coli by a new antibiotic combination.</title>
        <authorList>
            <person name="Lin T."/>
        </authorList>
    </citation>
    <scope>NUCLEOTIDE SEQUENCE</scope>
    <source>
        <strain evidence="4">YmmD45</strain>
    </source>
</reference>
<dbReference type="Proteomes" id="UP000253687">
    <property type="component" value="Unassembled WGS sequence"/>
</dbReference>
<keyword evidence="2" id="KW-1133">Transmembrane helix</keyword>
<evidence type="ECO:0000256" key="2">
    <source>
        <dbReference type="SAM" id="Phobius"/>
    </source>
</evidence>
<dbReference type="Proteomes" id="UP000272336">
    <property type="component" value="Unassembled WGS sequence"/>
</dbReference>
<dbReference type="Proteomes" id="UP001223829">
    <property type="component" value="Unassembled WGS sequence"/>
</dbReference>
<organism evidence="8 11">
    <name type="scientific">Escherichia coli</name>
    <dbReference type="NCBI Taxonomy" id="562"/>
    <lineage>
        <taxon>Bacteria</taxon>
        <taxon>Pseudomonadati</taxon>
        <taxon>Pseudomonadota</taxon>
        <taxon>Gammaproteobacteria</taxon>
        <taxon>Enterobacterales</taxon>
        <taxon>Enterobacteriaceae</taxon>
        <taxon>Escherichia</taxon>
    </lineage>
</organism>
<proteinExistence type="predicted"/>
<dbReference type="RefSeq" id="WP_000058758.1">
    <property type="nucleotide sequence ID" value="NZ_BFPA01000086.1"/>
</dbReference>
<keyword evidence="1" id="KW-0079">Bacteriocin immunity</keyword>
<dbReference type="EMBL" id="JASMQD010000006">
    <property type="protein sequence ID" value="MDK2698313.1"/>
    <property type="molecule type" value="Genomic_DNA"/>
</dbReference>
<dbReference type="EMBL" id="QOGZ01000071">
    <property type="protein sequence ID" value="RDA31142.1"/>
    <property type="molecule type" value="Genomic_DNA"/>
</dbReference>
<dbReference type="PRINTS" id="PR01298">
    <property type="entry name" value="MICROCIN"/>
</dbReference>
<evidence type="ECO:0000256" key="1">
    <source>
        <dbReference type="ARBA" id="ARBA00023025"/>
    </source>
</evidence>
<keyword evidence="2" id="KW-0812">Transmembrane</keyword>
<evidence type="ECO:0000313" key="7">
    <source>
        <dbReference type="EMBL" id="PNY64806.1"/>
    </source>
</evidence>
<reference evidence="3" key="2">
    <citation type="journal article" date="2018" name="Genome Biol.">
        <title>SKESA: strategic k-mer extension for scrupulous assemblies.</title>
        <authorList>
            <person name="Souvorov A."/>
            <person name="Agarwala R."/>
            <person name="Lipman D.J."/>
        </authorList>
    </citation>
    <scope>NUCLEOTIDE SEQUENCE [LARGE SCALE GENOMIC DNA]</scope>
    <source>
        <strain evidence="3">AMC_487</strain>
    </source>
</reference>
<dbReference type="EMBL" id="MPAF01000087">
    <property type="protein sequence ID" value="OOK24096.1"/>
    <property type="molecule type" value="Genomic_DNA"/>
</dbReference>
<evidence type="ECO:0000313" key="9">
    <source>
        <dbReference type="Proteomes" id="UP000188855"/>
    </source>
</evidence>
<dbReference type="GO" id="GO:0015643">
    <property type="term" value="F:toxic substance binding"/>
    <property type="evidence" value="ECO:0007669"/>
    <property type="project" value="InterPro"/>
</dbReference>
<reference evidence="7 10" key="3">
    <citation type="submission" date="2018-01" db="EMBL/GenBank/DDBJ databases">
        <title>Draft Genomic Sequencing Of Potential Extraintestinal Pathogenic Escherichia coli B8S18 Isolated From Retail Chicken Skin.</title>
        <authorList>
            <person name="Xu A."/>
            <person name="Tilman S."/>
            <person name="Wisser-Parker K."/>
            <person name="Sheen S."/>
            <person name="Sommers C."/>
        </authorList>
    </citation>
    <scope>NUCLEOTIDE SEQUENCE [LARGE SCALE GENOMIC DNA]</scope>
    <source>
        <strain evidence="7 10">B8S18Com</strain>
    </source>
</reference>
<dbReference type="EMBL" id="PPHQ01000049">
    <property type="protein sequence ID" value="PNY64806.1"/>
    <property type="molecule type" value="Genomic_DNA"/>
</dbReference>
<reference evidence="3" key="6">
    <citation type="submission" date="2020-03" db="EMBL/GenBank/DDBJ databases">
        <authorList>
            <consortium name="NCBI Pathogen Detection Project"/>
        </authorList>
    </citation>
    <scope>NUCLEOTIDE SEQUENCE</scope>
    <source>
        <strain evidence="3">AMC_487</strain>
    </source>
</reference>
<dbReference type="Proteomes" id="UP000845800">
    <property type="component" value="Unassembled WGS sequence"/>
</dbReference>